<dbReference type="AlphaFoldDB" id="A0ABD6EXY5"/>
<feature type="compositionally biased region" description="Polar residues" evidence="1">
    <location>
        <begin position="384"/>
        <end position="409"/>
    </location>
</feature>
<evidence type="ECO:0000256" key="1">
    <source>
        <dbReference type="SAM" id="MobiDB-lite"/>
    </source>
</evidence>
<keyword evidence="5" id="KW-1185">Reference proteome</keyword>
<feature type="region of interest" description="Disordered" evidence="1">
    <location>
        <begin position="381"/>
        <end position="450"/>
    </location>
</feature>
<organism evidence="4 5">
    <name type="scientific">Gnathostoma spinigerum</name>
    <dbReference type="NCBI Taxonomy" id="75299"/>
    <lineage>
        <taxon>Eukaryota</taxon>
        <taxon>Metazoa</taxon>
        <taxon>Ecdysozoa</taxon>
        <taxon>Nematoda</taxon>
        <taxon>Chromadorea</taxon>
        <taxon>Rhabditida</taxon>
        <taxon>Spirurina</taxon>
        <taxon>Gnathostomatomorpha</taxon>
        <taxon>Gnathostomatoidea</taxon>
        <taxon>Gnathostomatidae</taxon>
        <taxon>Gnathostoma</taxon>
    </lineage>
</organism>
<gene>
    <name evidence="4" type="ORF">AB6A40_008266</name>
</gene>
<evidence type="ECO:0000259" key="2">
    <source>
        <dbReference type="Pfam" id="PF24359"/>
    </source>
</evidence>
<dbReference type="EMBL" id="JBGFUD010007448">
    <property type="protein sequence ID" value="MFH4981557.1"/>
    <property type="molecule type" value="Genomic_DNA"/>
</dbReference>
<protein>
    <submittedName>
        <fullName evidence="4">Uncharacterized protein</fullName>
    </submittedName>
</protein>
<reference evidence="4 5" key="1">
    <citation type="submission" date="2024-08" db="EMBL/GenBank/DDBJ databases">
        <title>Gnathostoma spinigerum genome.</title>
        <authorList>
            <person name="Gonzalez-Bertolin B."/>
            <person name="Monzon S."/>
            <person name="Zaballos A."/>
            <person name="Jimenez P."/>
            <person name="Dekumyoy P."/>
            <person name="Varona S."/>
            <person name="Cuesta I."/>
            <person name="Sumanam S."/>
            <person name="Adisakwattana P."/>
            <person name="Gasser R.B."/>
            <person name="Hernandez-Gonzalez A."/>
            <person name="Young N.D."/>
            <person name="Perteguer M.J."/>
        </authorList>
    </citation>
    <scope>NUCLEOTIDE SEQUENCE [LARGE SCALE GENOMIC DNA]</scope>
    <source>
        <strain evidence="4">AL3</strain>
        <tissue evidence="4">Liver</tissue>
    </source>
</reference>
<dbReference type="Pfam" id="PF24360">
    <property type="entry name" value="DUF7516"/>
    <property type="match status" value="1"/>
</dbReference>
<feature type="domain" description="DUF7516" evidence="3">
    <location>
        <begin position="215"/>
        <end position="296"/>
    </location>
</feature>
<dbReference type="InterPro" id="IPR055937">
    <property type="entry name" value="DUF7515"/>
</dbReference>
<name>A0ABD6EXY5_9BILA</name>
<feature type="domain" description="DUF7515" evidence="2">
    <location>
        <begin position="96"/>
        <end position="176"/>
    </location>
</feature>
<evidence type="ECO:0000313" key="5">
    <source>
        <dbReference type="Proteomes" id="UP001608902"/>
    </source>
</evidence>
<evidence type="ECO:0000313" key="4">
    <source>
        <dbReference type="EMBL" id="MFH4981557.1"/>
    </source>
</evidence>
<dbReference type="InterPro" id="IPR055938">
    <property type="entry name" value="DUF7516"/>
</dbReference>
<sequence length="575" mass="65998">MEAERRRNVENDSDGNMDDTSNSFFSAEDQSDVEQLKYDCASLPDSMDENMEGINVSHVEISSDADDVDDDDVSISSELMEVIGAINKLQIKPAVEIIHRLYATIASNNEPCGISRIEAHYALDWKENLSEEAKKMNCSTVSELLESEIMHDFIEFAAFDEKTHETLYRAKALPQTEHILQYLCESKLDEEQKKMKKIAERNIALRKPENQSNFIEGKRRILSLLLEMKAYENPVFYSDLQKIYLERFQKTLNEAELKRMFMRKKALKNFRLVFAKEVRIVCECPIQIMLVSADIELPTLMQEEDLDIVSGLTEVPVFPVSPFIAHCQTEISGYQKASLKKRTEPENRQKHLKFQETLMGKPATVNWNVTIEKCPEVNKRDQTCWRSDSSSENEQPVRFNETNGNQNHFTTRDSDGVYTDDEDDSGNAKNNVTMLKESDEKQSSKMVNKPATLARRSLINSTVSPSKGAEEESVNDGKIRQRVKPICMSVSYDVTNKDSKEYSVQPNETRPPPTLAVLGRRTGKFCSNESSYTCFYNRNYQAIFDLIFMEISRKLPKVFTEFRLSLTRPERSLIV</sequence>
<evidence type="ECO:0000259" key="3">
    <source>
        <dbReference type="Pfam" id="PF24360"/>
    </source>
</evidence>
<dbReference type="Proteomes" id="UP001608902">
    <property type="component" value="Unassembled WGS sequence"/>
</dbReference>
<accession>A0ABD6EXY5</accession>
<feature type="compositionally biased region" description="Basic and acidic residues" evidence="1">
    <location>
        <begin position="1"/>
        <end position="10"/>
    </location>
</feature>
<proteinExistence type="predicted"/>
<feature type="region of interest" description="Disordered" evidence="1">
    <location>
        <begin position="1"/>
        <end position="31"/>
    </location>
</feature>
<comment type="caution">
    <text evidence="4">The sequence shown here is derived from an EMBL/GenBank/DDBJ whole genome shotgun (WGS) entry which is preliminary data.</text>
</comment>
<dbReference type="Pfam" id="PF24359">
    <property type="entry name" value="DUF7515"/>
    <property type="match status" value="1"/>
</dbReference>